<proteinExistence type="predicted"/>
<keyword evidence="3" id="KW-1185">Reference proteome</keyword>
<sequence>MPVQEIIIFLLFAAAAGYIGWRIWKTFDSRNSGGCAKGCGCAADKAASDAKMG</sequence>
<gene>
    <name evidence="2" type="ORF">ON006_18615</name>
</gene>
<accession>A0A9E8N6N8</accession>
<keyword evidence="1" id="KW-1133">Transmembrane helix</keyword>
<dbReference type="AlphaFoldDB" id="A0A9E8N6N8"/>
<evidence type="ECO:0000313" key="3">
    <source>
        <dbReference type="Proteomes" id="UP001164653"/>
    </source>
</evidence>
<name>A0A9E8N6N8_9BACT</name>
<protein>
    <submittedName>
        <fullName evidence="2">FeoB-associated Cys-rich membrane protein</fullName>
    </submittedName>
</protein>
<dbReference type="Proteomes" id="UP001164653">
    <property type="component" value="Chromosome"/>
</dbReference>
<evidence type="ECO:0000313" key="2">
    <source>
        <dbReference type="EMBL" id="WAC09763.1"/>
    </source>
</evidence>
<keyword evidence="1" id="KW-0812">Transmembrane</keyword>
<organism evidence="2 3">
    <name type="scientific">Dyadobacter pollutisoli</name>
    <dbReference type="NCBI Taxonomy" id="2910158"/>
    <lineage>
        <taxon>Bacteria</taxon>
        <taxon>Pseudomonadati</taxon>
        <taxon>Bacteroidota</taxon>
        <taxon>Cytophagia</taxon>
        <taxon>Cytophagales</taxon>
        <taxon>Spirosomataceae</taxon>
        <taxon>Dyadobacter</taxon>
    </lineage>
</organism>
<dbReference type="KEGG" id="dpf:ON006_18615"/>
<reference evidence="2" key="1">
    <citation type="submission" date="2022-11" db="EMBL/GenBank/DDBJ databases">
        <title>Dyadobacter pollutisoli sp. nov., isolated from plastic dumped soil.</title>
        <authorList>
            <person name="Kim J.M."/>
            <person name="Kim K.R."/>
            <person name="Lee J.K."/>
            <person name="Hao L."/>
            <person name="Jeon C.O."/>
        </authorList>
    </citation>
    <scope>NUCLEOTIDE SEQUENCE</scope>
    <source>
        <strain evidence="2">U1</strain>
    </source>
</reference>
<dbReference type="RefSeq" id="WP_244820877.1">
    <property type="nucleotide sequence ID" value="NZ_CP112998.1"/>
</dbReference>
<evidence type="ECO:0000256" key="1">
    <source>
        <dbReference type="SAM" id="Phobius"/>
    </source>
</evidence>
<dbReference type="EMBL" id="CP112998">
    <property type="protein sequence ID" value="WAC09763.1"/>
    <property type="molecule type" value="Genomic_DNA"/>
</dbReference>
<keyword evidence="1" id="KW-0472">Membrane</keyword>
<dbReference type="Pfam" id="PF12669">
    <property type="entry name" value="FeoB_associated"/>
    <property type="match status" value="1"/>
</dbReference>
<feature type="transmembrane region" description="Helical" evidence="1">
    <location>
        <begin position="6"/>
        <end position="24"/>
    </location>
</feature>